<dbReference type="InterPro" id="IPR050736">
    <property type="entry name" value="Sensor_HK_Regulatory"/>
</dbReference>
<dbReference type="InterPro" id="IPR011990">
    <property type="entry name" value="TPR-like_helical_dom_sf"/>
</dbReference>
<keyword evidence="6" id="KW-0902">Two-component regulatory system</keyword>
<dbReference type="Gene3D" id="1.25.40.10">
    <property type="entry name" value="Tetratricopeptide repeat domain"/>
    <property type="match status" value="2"/>
</dbReference>
<dbReference type="SUPFAM" id="SSF48452">
    <property type="entry name" value="TPR-like"/>
    <property type="match status" value="1"/>
</dbReference>
<comment type="catalytic activity">
    <reaction evidence="1">
        <text>ATP + protein L-histidine = ADP + protein N-phospho-L-histidine.</text>
        <dbReference type="EC" id="2.7.13.3"/>
    </reaction>
</comment>
<feature type="chain" id="PRO_5029453998" description="histidine kinase" evidence="9">
    <location>
        <begin position="21"/>
        <end position="698"/>
    </location>
</feature>
<dbReference type="EMBL" id="WELI01000015">
    <property type="protein sequence ID" value="KAB7726491.1"/>
    <property type="molecule type" value="Genomic_DNA"/>
</dbReference>
<dbReference type="EC" id="2.7.13.3" evidence="2"/>
<keyword evidence="12" id="KW-1185">Reference proteome</keyword>
<evidence type="ECO:0000313" key="12">
    <source>
        <dbReference type="Proteomes" id="UP000488299"/>
    </source>
</evidence>
<dbReference type="Pfam" id="PF00512">
    <property type="entry name" value="HisKA"/>
    <property type="match status" value="1"/>
</dbReference>
<evidence type="ECO:0000256" key="3">
    <source>
        <dbReference type="ARBA" id="ARBA00022553"/>
    </source>
</evidence>
<accession>A0A7J5TSM2</accession>
<evidence type="ECO:0000256" key="1">
    <source>
        <dbReference type="ARBA" id="ARBA00000085"/>
    </source>
</evidence>
<evidence type="ECO:0000256" key="7">
    <source>
        <dbReference type="SAM" id="Coils"/>
    </source>
</evidence>
<feature type="domain" description="Histidine kinase" evidence="10">
    <location>
        <begin position="467"/>
        <end position="680"/>
    </location>
</feature>
<keyword evidence="9" id="KW-0732">Signal</keyword>
<keyword evidence="8" id="KW-0812">Transmembrane</keyword>
<dbReference type="PROSITE" id="PS50109">
    <property type="entry name" value="HIS_KIN"/>
    <property type="match status" value="1"/>
</dbReference>
<feature type="coiled-coil region" evidence="7">
    <location>
        <begin position="381"/>
        <end position="408"/>
    </location>
</feature>
<dbReference type="SMART" id="SM00387">
    <property type="entry name" value="HATPase_c"/>
    <property type="match status" value="1"/>
</dbReference>
<dbReference type="Gene3D" id="1.10.287.130">
    <property type="match status" value="1"/>
</dbReference>
<gene>
    <name evidence="11" type="ORF">F5984_24560</name>
</gene>
<keyword evidence="3" id="KW-0597">Phosphoprotein</keyword>
<dbReference type="SUPFAM" id="SSF55874">
    <property type="entry name" value="ATPase domain of HSP90 chaperone/DNA topoisomerase II/histidine kinase"/>
    <property type="match status" value="1"/>
</dbReference>
<organism evidence="11 12">
    <name type="scientific">Rudanella paleaurantiibacter</name>
    <dbReference type="NCBI Taxonomy" id="2614655"/>
    <lineage>
        <taxon>Bacteria</taxon>
        <taxon>Pseudomonadati</taxon>
        <taxon>Bacteroidota</taxon>
        <taxon>Cytophagia</taxon>
        <taxon>Cytophagales</taxon>
        <taxon>Cytophagaceae</taxon>
        <taxon>Rudanella</taxon>
    </lineage>
</organism>
<keyword evidence="8" id="KW-1133">Transmembrane helix</keyword>
<keyword evidence="5" id="KW-0418">Kinase</keyword>
<dbReference type="RefSeq" id="WP_152126805.1">
    <property type="nucleotide sequence ID" value="NZ_WELI01000015.1"/>
</dbReference>
<name>A0A7J5TSM2_9BACT</name>
<evidence type="ECO:0000256" key="4">
    <source>
        <dbReference type="ARBA" id="ARBA00022679"/>
    </source>
</evidence>
<dbReference type="InterPro" id="IPR004358">
    <property type="entry name" value="Sig_transdc_His_kin-like_C"/>
</dbReference>
<dbReference type="CDD" id="cd00082">
    <property type="entry name" value="HisKA"/>
    <property type="match status" value="1"/>
</dbReference>
<evidence type="ECO:0000256" key="8">
    <source>
        <dbReference type="SAM" id="Phobius"/>
    </source>
</evidence>
<evidence type="ECO:0000256" key="6">
    <source>
        <dbReference type="ARBA" id="ARBA00023012"/>
    </source>
</evidence>
<dbReference type="Gene3D" id="3.30.565.10">
    <property type="entry name" value="Histidine kinase-like ATPase, C-terminal domain"/>
    <property type="match status" value="1"/>
</dbReference>
<dbReference type="PANTHER" id="PTHR43711">
    <property type="entry name" value="TWO-COMPONENT HISTIDINE KINASE"/>
    <property type="match status" value="1"/>
</dbReference>
<dbReference type="GO" id="GO:0000155">
    <property type="term" value="F:phosphorelay sensor kinase activity"/>
    <property type="evidence" value="ECO:0007669"/>
    <property type="project" value="InterPro"/>
</dbReference>
<dbReference type="PRINTS" id="PR00344">
    <property type="entry name" value="BCTRLSENSOR"/>
</dbReference>
<protein>
    <recommendedName>
        <fullName evidence="2">histidine kinase</fullName>
        <ecNumber evidence="2">2.7.13.3</ecNumber>
    </recommendedName>
</protein>
<dbReference type="InterPro" id="IPR005467">
    <property type="entry name" value="His_kinase_dom"/>
</dbReference>
<evidence type="ECO:0000313" key="11">
    <source>
        <dbReference type="EMBL" id="KAB7726491.1"/>
    </source>
</evidence>
<reference evidence="11 12" key="1">
    <citation type="submission" date="2019-10" db="EMBL/GenBank/DDBJ databases">
        <title>Rudanella paleaurantiibacter sp. nov., isolated from sludge.</title>
        <authorList>
            <person name="Xu S.Q."/>
        </authorList>
    </citation>
    <scope>NUCLEOTIDE SEQUENCE [LARGE SCALE GENOMIC DNA]</scope>
    <source>
        <strain evidence="11 12">HX-22-17</strain>
    </source>
</reference>
<dbReference type="InterPro" id="IPR003594">
    <property type="entry name" value="HATPase_dom"/>
</dbReference>
<dbReference type="InterPro" id="IPR036890">
    <property type="entry name" value="HATPase_C_sf"/>
</dbReference>
<dbReference type="AlphaFoldDB" id="A0A7J5TSM2"/>
<sequence length="698" mass="79255">MRLILPFILVWLPFLSQAQATNSSPIVKWKHDMATAAHDSIRLRVCTQIVRQYQIENQYDSLYRYVQRGLGFHKASPSDFYVCELYYYLGRYYRHKGLYRRGIGPLQQAISHADRAGSEAKSARYQYVLAVIFSDAGQLEKAVEQIGSNLKYLLTHQNEPMLAANYLLIIELYGNMGNTSLQAQYQQKYLSLVKDSWPPDHRMYAHIMKGQILEKKNRWQGAANEYRAGLRCAQRTGDSLKVIEMLHYLGVNGRHRRQYLSALSLFNNMEVMARRLHDLSFQATAKREQAITYLLMQQPKTALQKARQAANYSRQNKQEEELIITLQTLVTALEANGEFRNALIVSREAQQIKDRRFAEQSAQKVAQMQAEFDSETSEHTIRVLQKNAQIAQLQASRQQQQIQLAQRTQLAAAVVIGLLGLLCGVVIYFLRKTQRTNIQLNEHQQLLQQTADALAESNATKDKLFSLISHDLRSPVASMKNSIRQLRSSDTEFHLKPLMNRLDQQVDSVLDLLTNLLDWSMVQLKGFQLNFESLVLQELVAEVLSQTSELIQQKQLTVINQVDKHQLVVADRHQLMAVIRNVLTNAIKFTPTDGFIRLHTVAKSAMVELHIRDTGVGMTAEQISNLFKSPDVRSGTSGEKGVGLGLRICREMMDRQGGTLWVEQLPKSGTLVRIGIATPVQTAHNSVANDHVPSSAAF</sequence>
<keyword evidence="7" id="KW-0175">Coiled coil</keyword>
<keyword evidence="8" id="KW-0472">Membrane</keyword>
<keyword evidence="4" id="KW-0808">Transferase</keyword>
<dbReference type="InterPro" id="IPR036097">
    <property type="entry name" value="HisK_dim/P_sf"/>
</dbReference>
<dbReference type="PANTHER" id="PTHR43711:SF1">
    <property type="entry name" value="HISTIDINE KINASE 1"/>
    <property type="match status" value="1"/>
</dbReference>
<feature type="transmembrane region" description="Helical" evidence="8">
    <location>
        <begin position="410"/>
        <end position="430"/>
    </location>
</feature>
<evidence type="ECO:0000256" key="9">
    <source>
        <dbReference type="SAM" id="SignalP"/>
    </source>
</evidence>
<evidence type="ECO:0000256" key="5">
    <source>
        <dbReference type="ARBA" id="ARBA00022777"/>
    </source>
</evidence>
<dbReference type="Pfam" id="PF02518">
    <property type="entry name" value="HATPase_c"/>
    <property type="match status" value="1"/>
</dbReference>
<feature type="signal peptide" evidence="9">
    <location>
        <begin position="1"/>
        <end position="20"/>
    </location>
</feature>
<proteinExistence type="predicted"/>
<evidence type="ECO:0000256" key="2">
    <source>
        <dbReference type="ARBA" id="ARBA00012438"/>
    </source>
</evidence>
<dbReference type="Proteomes" id="UP000488299">
    <property type="component" value="Unassembled WGS sequence"/>
</dbReference>
<dbReference type="SUPFAM" id="SSF47384">
    <property type="entry name" value="Homodimeric domain of signal transducing histidine kinase"/>
    <property type="match status" value="1"/>
</dbReference>
<dbReference type="InterPro" id="IPR003661">
    <property type="entry name" value="HisK_dim/P_dom"/>
</dbReference>
<dbReference type="SMART" id="SM00388">
    <property type="entry name" value="HisKA"/>
    <property type="match status" value="1"/>
</dbReference>
<evidence type="ECO:0000259" key="10">
    <source>
        <dbReference type="PROSITE" id="PS50109"/>
    </source>
</evidence>
<comment type="caution">
    <text evidence="11">The sequence shown here is derived from an EMBL/GenBank/DDBJ whole genome shotgun (WGS) entry which is preliminary data.</text>
</comment>